<dbReference type="Proteomes" id="UP001224392">
    <property type="component" value="Unassembled WGS sequence"/>
</dbReference>
<keyword evidence="4" id="KW-0808">Transferase</keyword>
<dbReference type="SUPFAM" id="SSF75169">
    <property type="entry name" value="DsrEFH-like"/>
    <property type="match status" value="1"/>
</dbReference>
<evidence type="ECO:0000256" key="4">
    <source>
        <dbReference type="ARBA" id="ARBA00022679"/>
    </source>
</evidence>
<evidence type="ECO:0000256" key="2">
    <source>
        <dbReference type="ARBA" id="ARBA00007067"/>
    </source>
</evidence>
<dbReference type="Gene3D" id="3.40.1260.10">
    <property type="entry name" value="DsrEFH-like"/>
    <property type="match status" value="1"/>
</dbReference>
<accession>A0ABQ6M1S4</accession>
<reference evidence="5 6" key="1">
    <citation type="submission" date="2023-04" db="EMBL/GenBank/DDBJ databases">
        <title>Marinobulbifer ophiurae gen. nov., sp. Nov., isolate from tissue of brittle star Ophioplocus japonicus.</title>
        <authorList>
            <person name="Kawano K."/>
            <person name="Sawayama S."/>
            <person name="Nakagawa S."/>
        </authorList>
    </citation>
    <scope>NUCLEOTIDE SEQUENCE [LARGE SCALE GENOMIC DNA]</scope>
    <source>
        <strain evidence="5 6">NKW57</strain>
    </source>
</reference>
<sequence>MIFSLAIYGAPYSSQAAYSALRFAEAVIRQGHSIHRLFFYTDGVHCGTALACPPQDELNLQQSWQQLIERHKLDAVVCIAAGQKRGVISEGEAKRFGKPAFNLAPGFELAGLGQLADAVAHSDRVITFGG</sequence>
<evidence type="ECO:0000256" key="3">
    <source>
        <dbReference type="ARBA" id="ARBA00022490"/>
    </source>
</evidence>
<comment type="subcellular location">
    <subcellularLocation>
        <location evidence="1">Cytoplasm</location>
    </subcellularLocation>
</comment>
<keyword evidence="6" id="KW-1185">Reference proteome</keyword>
<dbReference type="Pfam" id="PF02635">
    <property type="entry name" value="DsrE"/>
    <property type="match status" value="1"/>
</dbReference>
<dbReference type="NCBIfam" id="TIGR03012">
    <property type="entry name" value="sulf_tusD_dsrE"/>
    <property type="match status" value="1"/>
</dbReference>
<protein>
    <submittedName>
        <fullName evidence="5">Sulfurtransferase complex subunit TusD</fullName>
    </submittedName>
</protein>
<dbReference type="InterPro" id="IPR003787">
    <property type="entry name" value="Sulphur_relay_DsrE/F-like"/>
</dbReference>
<dbReference type="PANTHER" id="PTHR34874">
    <property type="entry name" value="PROTEIN YCHN"/>
    <property type="match status" value="1"/>
</dbReference>
<dbReference type="NCBIfam" id="NF001237">
    <property type="entry name" value="PRK00207.1"/>
    <property type="match status" value="1"/>
</dbReference>
<dbReference type="EMBL" id="BSYJ01000005">
    <property type="protein sequence ID" value="GMG88304.1"/>
    <property type="molecule type" value="Genomic_DNA"/>
</dbReference>
<dbReference type="RefSeq" id="WP_285764910.1">
    <property type="nucleotide sequence ID" value="NZ_BSYJ01000005.1"/>
</dbReference>
<name>A0ABQ6M1S4_9GAMM</name>
<comment type="similarity">
    <text evidence="2">Belongs to the DsrE/TusD family.</text>
</comment>
<dbReference type="InterPro" id="IPR027396">
    <property type="entry name" value="DsrEFH-like"/>
</dbReference>
<comment type="caution">
    <text evidence="5">The sequence shown here is derived from an EMBL/GenBank/DDBJ whole genome shotgun (WGS) entry which is preliminary data.</text>
</comment>
<evidence type="ECO:0000256" key="1">
    <source>
        <dbReference type="ARBA" id="ARBA00004496"/>
    </source>
</evidence>
<organism evidence="5 6">
    <name type="scientific">Biformimicrobium ophioploci</name>
    <dbReference type="NCBI Taxonomy" id="3036711"/>
    <lineage>
        <taxon>Bacteria</taxon>
        <taxon>Pseudomonadati</taxon>
        <taxon>Pseudomonadota</taxon>
        <taxon>Gammaproteobacteria</taxon>
        <taxon>Cellvibrionales</taxon>
        <taxon>Microbulbiferaceae</taxon>
        <taxon>Biformimicrobium</taxon>
    </lineage>
</organism>
<proteinExistence type="inferred from homology"/>
<evidence type="ECO:0000313" key="5">
    <source>
        <dbReference type="EMBL" id="GMG88304.1"/>
    </source>
</evidence>
<keyword evidence="3" id="KW-0963">Cytoplasm</keyword>
<gene>
    <name evidence="5" type="primary">tusD</name>
    <name evidence="5" type="ORF">MNKW57_26250</name>
</gene>
<dbReference type="InterPro" id="IPR017463">
    <property type="entry name" value="Sulphur_relay_TusD/DsrE"/>
</dbReference>
<dbReference type="PANTHER" id="PTHR34874:SF3">
    <property type="entry name" value="SULFURTRANSFERASE TUSD"/>
    <property type="match status" value="1"/>
</dbReference>
<evidence type="ECO:0000313" key="6">
    <source>
        <dbReference type="Proteomes" id="UP001224392"/>
    </source>
</evidence>